<evidence type="ECO:0000256" key="10">
    <source>
        <dbReference type="ARBA" id="ARBA00022679"/>
    </source>
</evidence>
<feature type="compositionally biased region" description="Low complexity" evidence="12">
    <location>
        <begin position="8"/>
        <end position="23"/>
    </location>
</feature>
<dbReference type="HAMAP" id="MF_00004">
    <property type="entry name" value="Aden_phosphoribosyltr"/>
    <property type="match status" value="1"/>
</dbReference>
<dbReference type="InterPro" id="IPR029057">
    <property type="entry name" value="PRTase-like"/>
</dbReference>
<dbReference type="NCBIfam" id="NF002636">
    <property type="entry name" value="PRK02304.1-5"/>
    <property type="match status" value="1"/>
</dbReference>
<dbReference type="GO" id="GO:0006168">
    <property type="term" value="P:adenine salvage"/>
    <property type="evidence" value="ECO:0007669"/>
    <property type="project" value="InterPro"/>
</dbReference>
<dbReference type="InterPro" id="IPR050054">
    <property type="entry name" value="UPRTase/APRTase"/>
</dbReference>
<comment type="similarity">
    <text evidence="5">Belongs to the purine/pyrimidine phosphoribosyltransferase family.</text>
</comment>
<keyword evidence="15" id="KW-1185">Reference proteome</keyword>
<evidence type="ECO:0000313" key="15">
    <source>
        <dbReference type="Proteomes" id="UP001201980"/>
    </source>
</evidence>
<feature type="domain" description="Phosphoribosyltransferase" evidence="13">
    <location>
        <begin position="94"/>
        <end position="197"/>
    </location>
</feature>
<dbReference type="Proteomes" id="UP001201980">
    <property type="component" value="Unassembled WGS sequence"/>
</dbReference>
<dbReference type="GO" id="GO:0006166">
    <property type="term" value="P:purine ribonucleoside salvage"/>
    <property type="evidence" value="ECO:0007669"/>
    <property type="project" value="UniProtKB-KW"/>
</dbReference>
<keyword evidence="11" id="KW-0660">Purine salvage</keyword>
<dbReference type="GO" id="GO:0003999">
    <property type="term" value="F:adenine phosphoribosyltransferase activity"/>
    <property type="evidence" value="ECO:0007669"/>
    <property type="project" value="UniProtKB-EC"/>
</dbReference>
<keyword evidence="10" id="KW-0808">Transferase</keyword>
<comment type="catalytic activity">
    <reaction evidence="1">
        <text>AMP + diphosphate = 5-phospho-alpha-D-ribose 1-diphosphate + adenine</text>
        <dbReference type="Rhea" id="RHEA:16609"/>
        <dbReference type="ChEBI" id="CHEBI:16708"/>
        <dbReference type="ChEBI" id="CHEBI:33019"/>
        <dbReference type="ChEBI" id="CHEBI:58017"/>
        <dbReference type="ChEBI" id="CHEBI:456215"/>
        <dbReference type="EC" id="2.4.2.7"/>
    </reaction>
</comment>
<dbReference type="GO" id="GO:0005737">
    <property type="term" value="C:cytoplasm"/>
    <property type="evidence" value="ECO:0007669"/>
    <property type="project" value="UniProtKB-SubCell"/>
</dbReference>
<accession>A0AAD5RGL4</accession>
<dbReference type="PANTHER" id="PTHR32315:SF3">
    <property type="entry name" value="ADENINE PHOSPHORIBOSYLTRANSFERASE"/>
    <property type="match status" value="1"/>
</dbReference>
<dbReference type="GO" id="GO:0044209">
    <property type="term" value="P:AMP salvage"/>
    <property type="evidence" value="ECO:0007669"/>
    <property type="project" value="TreeGrafter"/>
</dbReference>
<evidence type="ECO:0000256" key="12">
    <source>
        <dbReference type="SAM" id="MobiDB-lite"/>
    </source>
</evidence>
<comment type="subunit">
    <text evidence="6">Homodimer.</text>
</comment>
<dbReference type="GO" id="GO:0002055">
    <property type="term" value="F:adenine binding"/>
    <property type="evidence" value="ECO:0007669"/>
    <property type="project" value="TreeGrafter"/>
</dbReference>
<dbReference type="CDD" id="cd06223">
    <property type="entry name" value="PRTases_typeI"/>
    <property type="match status" value="1"/>
</dbReference>
<feature type="region of interest" description="Disordered" evidence="12">
    <location>
        <begin position="1"/>
        <end position="40"/>
    </location>
</feature>
<reference evidence="14" key="1">
    <citation type="submission" date="2022-07" db="EMBL/GenBank/DDBJ databases">
        <title>Draft genome sequence of Zalerion maritima ATCC 34329, a (micro)plastics degrading marine fungus.</title>
        <authorList>
            <person name="Paco A."/>
            <person name="Goncalves M.F.M."/>
            <person name="Rocha-Santos T.A.P."/>
            <person name="Alves A."/>
        </authorList>
    </citation>
    <scope>NUCLEOTIDE SEQUENCE</scope>
    <source>
        <strain evidence="14">ATCC 34329</strain>
    </source>
</reference>
<gene>
    <name evidence="14" type="ORF">MKZ38_009368</name>
</gene>
<keyword evidence="8" id="KW-0963">Cytoplasm</keyword>
<dbReference type="Pfam" id="PF00156">
    <property type="entry name" value="Pribosyltran"/>
    <property type="match status" value="1"/>
</dbReference>
<evidence type="ECO:0000256" key="6">
    <source>
        <dbReference type="ARBA" id="ARBA00011738"/>
    </source>
</evidence>
<evidence type="ECO:0000256" key="3">
    <source>
        <dbReference type="ARBA" id="ARBA00004496"/>
    </source>
</evidence>
<dbReference type="InterPro" id="IPR005764">
    <property type="entry name" value="Ade_phspho_trans"/>
</dbReference>
<dbReference type="EC" id="2.4.2.7" evidence="7"/>
<evidence type="ECO:0000259" key="13">
    <source>
        <dbReference type="Pfam" id="PF00156"/>
    </source>
</evidence>
<evidence type="ECO:0000256" key="5">
    <source>
        <dbReference type="ARBA" id="ARBA00008391"/>
    </source>
</evidence>
<comment type="pathway">
    <text evidence="4">Purine metabolism; AMP biosynthesis via salvage pathway; AMP from adenine: step 1/1.</text>
</comment>
<dbReference type="PANTHER" id="PTHR32315">
    <property type="entry name" value="ADENINE PHOSPHORIBOSYLTRANSFERASE"/>
    <property type="match status" value="1"/>
</dbReference>
<dbReference type="AlphaFoldDB" id="A0AAD5RGL4"/>
<feature type="compositionally biased region" description="Polar residues" evidence="12">
    <location>
        <begin position="24"/>
        <end position="34"/>
    </location>
</feature>
<evidence type="ECO:0000256" key="8">
    <source>
        <dbReference type="ARBA" id="ARBA00022490"/>
    </source>
</evidence>
<comment type="caution">
    <text evidence="14">The sequence shown here is derived from an EMBL/GenBank/DDBJ whole genome shotgun (WGS) entry which is preliminary data.</text>
</comment>
<protein>
    <recommendedName>
        <fullName evidence="7">adenine phosphoribosyltransferase</fullName>
        <ecNumber evidence="7">2.4.2.7</ecNumber>
    </recommendedName>
</protein>
<dbReference type="Gene3D" id="3.40.50.2020">
    <property type="match status" value="1"/>
</dbReference>
<sequence>MTTDDSVAQEQQQQQQATTTTATNLDSQDASGRKSTTATSTSSELAGVKVTITKSLRRFADFPIPGIDFVDIMPLFHDPVAHATLLRALQLQVSEMFPNDKPDIVVGLDARGFLFGPALALQLGAGFTAVRKKGKLPGPCITAEYIKEYGKDFFQMQEDGIEKGQKVLVVDDIIATGGSATAAGDLVKQLGGDLMGFLFILEIPGLKGRDKLDNVPVSILIEES</sequence>
<organism evidence="14 15">
    <name type="scientific">Zalerion maritima</name>
    <dbReference type="NCBI Taxonomy" id="339359"/>
    <lineage>
        <taxon>Eukaryota</taxon>
        <taxon>Fungi</taxon>
        <taxon>Dikarya</taxon>
        <taxon>Ascomycota</taxon>
        <taxon>Pezizomycotina</taxon>
        <taxon>Sordariomycetes</taxon>
        <taxon>Lulworthiomycetidae</taxon>
        <taxon>Lulworthiales</taxon>
        <taxon>Lulworthiaceae</taxon>
        <taxon>Zalerion</taxon>
    </lineage>
</organism>
<name>A0AAD5RGL4_9PEZI</name>
<comment type="function">
    <text evidence="2">Catalyzes a salvage reaction resulting in the formation of AMP, that is energically less costly than de novo synthesis.</text>
</comment>
<evidence type="ECO:0000256" key="7">
    <source>
        <dbReference type="ARBA" id="ARBA00011893"/>
    </source>
</evidence>
<evidence type="ECO:0000313" key="14">
    <source>
        <dbReference type="EMBL" id="KAJ2892801.1"/>
    </source>
</evidence>
<keyword evidence="9" id="KW-0328">Glycosyltransferase</keyword>
<evidence type="ECO:0000256" key="1">
    <source>
        <dbReference type="ARBA" id="ARBA00000868"/>
    </source>
</evidence>
<comment type="subcellular location">
    <subcellularLocation>
        <location evidence="3">Cytoplasm</location>
    </subcellularLocation>
</comment>
<dbReference type="InterPro" id="IPR000836">
    <property type="entry name" value="PRTase_dom"/>
</dbReference>
<evidence type="ECO:0000256" key="4">
    <source>
        <dbReference type="ARBA" id="ARBA00004659"/>
    </source>
</evidence>
<evidence type="ECO:0000256" key="2">
    <source>
        <dbReference type="ARBA" id="ARBA00003968"/>
    </source>
</evidence>
<dbReference type="GO" id="GO:0016208">
    <property type="term" value="F:AMP binding"/>
    <property type="evidence" value="ECO:0007669"/>
    <property type="project" value="TreeGrafter"/>
</dbReference>
<evidence type="ECO:0000256" key="9">
    <source>
        <dbReference type="ARBA" id="ARBA00022676"/>
    </source>
</evidence>
<dbReference type="FunFam" id="3.40.50.2020:FF:000004">
    <property type="entry name" value="Adenine phosphoribosyltransferase"/>
    <property type="match status" value="1"/>
</dbReference>
<dbReference type="SUPFAM" id="SSF53271">
    <property type="entry name" value="PRTase-like"/>
    <property type="match status" value="1"/>
</dbReference>
<proteinExistence type="inferred from homology"/>
<dbReference type="EMBL" id="JAKWBI020000721">
    <property type="protein sequence ID" value="KAJ2892801.1"/>
    <property type="molecule type" value="Genomic_DNA"/>
</dbReference>
<evidence type="ECO:0000256" key="11">
    <source>
        <dbReference type="ARBA" id="ARBA00022726"/>
    </source>
</evidence>